<feature type="domain" description="Integrase zinc-binding" evidence="2">
    <location>
        <begin position="291"/>
        <end position="335"/>
    </location>
</feature>
<gene>
    <name evidence="3" type="ORF">Tci_022792</name>
</gene>
<dbReference type="CDD" id="cd00303">
    <property type="entry name" value="retropepsin_like"/>
    <property type="match status" value="1"/>
</dbReference>
<evidence type="ECO:0000313" key="3">
    <source>
        <dbReference type="EMBL" id="GEU50814.1"/>
    </source>
</evidence>
<dbReference type="PANTHER" id="PTHR15503:SF45">
    <property type="entry name" value="RNA-DIRECTED DNA POLYMERASE HOMOLOG"/>
    <property type="match status" value="1"/>
</dbReference>
<dbReference type="AlphaFoldDB" id="A0A6L2KSD5"/>
<dbReference type="Pfam" id="PF17921">
    <property type="entry name" value="Integrase_H2C2"/>
    <property type="match status" value="1"/>
</dbReference>
<dbReference type="InterPro" id="IPR032567">
    <property type="entry name" value="RTL1-rel"/>
</dbReference>
<dbReference type="EMBL" id="BKCJ010002771">
    <property type="protein sequence ID" value="GEU50814.1"/>
    <property type="molecule type" value="Genomic_DNA"/>
</dbReference>
<name>A0A6L2KSD5_TANCI</name>
<comment type="caution">
    <text evidence="3">The sequence shown here is derived from an EMBL/GenBank/DDBJ whole genome shotgun (WGS) entry which is preliminary data.</text>
</comment>
<accession>A0A6L2KSD5</accession>
<sequence length="560" mass="63795">MICDLSHITYALRDAEQGQGSNAVTSTFLLNNRYAKVLFDSGSDKSFINYGLSHLIDIKLVRLNVSYEVELADGKLVSPNTVLRSCTLNLLNLLSEVDLMPLELGTFDVIIVIDWLVKHNALIVYRKKEVHIPVKAHVMEKEPKENCLEDVPIILDFLEVFPDDLLGLPPPQQAELRIKLVPGTAPWSVDFIVYRDASIKGLGAVLMQRDKWRMFLVERKGKKPIRVRALVMTVYIDLSERILKAQMKAINKENVKADNLGRLLKSIFEIRLDGIRYFDKLVWLSMYGGIRDLIMHESHKSKYSIHTGSDKMYQDLKKLYWWPNMKAEIATYVRKFYQTNAWLQFDCTSLRLIGTRPGKCTDQILAPFPGTHIFHNSLPGFTTFSTVLFDADYDSDSSDDQSLSDEDAPKKIYSNPLFDEEIIPMEIDPHSFNAESNLIESMPNNDSSIIIPSKINSLFDEFAGELTLFKSIPPGIDETDCHLEEEIRLTKRLLYDNSSPRPPKEIVSDNSNADIKSFSPSHIPIKDSDSHIEEIDLSLNPDEPNSRDFTKDVVETHPTL</sequence>
<organism evidence="3">
    <name type="scientific">Tanacetum cinerariifolium</name>
    <name type="common">Dalmatian daisy</name>
    <name type="synonym">Chrysanthemum cinerariifolium</name>
    <dbReference type="NCBI Taxonomy" id="118510"/>
    <lineage>
        <taxon>Eukaryota</taxon>
        <taxon>Viridiplantae</taxon>
        <taxon>Streptophyta</taxon>
        <taxon>Embryophyta</taxon>
        <taxon>Tracheophyta</taxon>
        <taxon>Spermatophyta</taxon>
        <taxon>Magnoliopsida</taxon>
        <taxon>eudicotyledons</taxon>
        <taxon>Gunneridae</taxon>
        <taxon>Pentapetalae</taxon>
        <taxon>asterids</taxon>
        <taxon>campanulids</taxon>
        <taxon>Asterales</taxon>
        <taxon>Asteraceae</taxon>
        <taxon>Asteroideae</taxon>
        <taxon>Anthemideae</taxon>
        <taxon>Anthemidinae</taxon>
        <taxon>Tanacetum</taxon>
    </lineage>
</organism>
<reference evidence="3" key="1">
    <citation type="journal article" date="2019" name="Sci. Rep.">
        <title>Draft genome of Tanacetum cinerariifolium, the natural source of mosquito coil.</title>
        <authorList>
            <person name="Yamashiro T."/>
            <person name="Shiraishi A."/>
            <person name="Satake H."/>
            <person name="Nakayama K."/>
        </authorList>
    </citation>
    <scope>NUCLEOTIDE SEQUENCE</scope>
</reference>
<dbReference type="PANTHER" id="PTHR15503">
    <property type="entry name" value="LDOC1 RELATED"/>
    <property type="match status" value="1"/>
</dbReference>
<dbReference type="Gene3D" id="2.40.70.10">
    <property type="entry name" value="Acid Proteases"/>
    <property type="match status" value="1"/>
</dbReference>
<dbReference type="Gene3D" id="1.10.340.70">
    <property type="match status" value="1"/>
</dbReference>
<dbReference type="Pfam" id="PF08284">
    <property type="entry name" value="RVP_2"/>
    <property type="match status" value="1"/>
</dbReference>
<protein>
    <recommendedName>
        <fullName evidence="2">Integrase zinc-binding domain-containing protein</fullName>
    </recommendedName>
</protein>
<dbReference type="InterPro" id="IPR021109">
    <property type="entry name" value="Peptidase_aspartic_dom_sf"/>
</dbReference>
<dbReference type="InterPro" id="IPR041588">
    <property type="entry name" value="Integrase_H2C2"/>
</dbReference>
<feature type="compositionally biased region" description="Basic and acidic residues" evidence="1">
    <location>
        <begin position="544"/>
        <end position="560"/>
    </location>
</feature>
<evidence type="ECO:0000256" key="1">
    <source>
        <dbReference type="SAM" id="MobiDB-lite"/>
    </source>
</evidence>
<feature type="region of interest" description="Disordered" evidence="1">
    <location>
        <begin position="537"/>
        <end position="560"/>
    </location>
</feature>
<evidence type="ECO:0000259" key="2">
    <source>
        <dbReference type="Pfam" id="PF17921"/>
    </source>
</evidence>
<proteinExistence type="predicted"/>